<dbReference type="Proteomes" id="UP000507245">
    <property type="component" value="Unassembled WGS sequence"/>
</dbReference>
<evidence type="ECO:0000313" key="16">
    <source>
        <dbReference type="Proteomes" id="UP000507245"/>
    </source>
</evidence>
<feature type="compositionally biased region" description="Basic residues" evidence="11">
    <location>
        <begin position="116"/>
        <end position="136"/>
    </location>
</feature>
<keyword evidence="4 9" id="KW-0238">DNA-binding</keyword>
<dbReference type="EMBL" id="CAEKKB010000004">
    <property type="protein sequence ID" value="CAB4306558.1"/>
    <property type="molecule type" value="Genomic_DNA"/>
</dbReference>
<organism evidence="13 15">
    <name type="scientific">Prunus armeniaca</name>
    <name type="common">Apricot</name>
    <name type="synonym">Armeniaca vulgaris</name>
    <dbReference type="NCBI Taxonomy" id="36596"/>
    <lineage>
        <taxon>Eukaryota</taxon>
        <taxon>Viridiplantae</taxon>
        <taxon>Streptophyta</taxon>
        <taxon>Embryophyta</taxon>
        <taxon>Tracheophyta</taxon>
        <taxon>Spermatophyta</taxon>
        <taxon>Magnoliopsida</taxon>
        <taxon>eudicotyledons</taxon>
        <taxon>Gunneridae</taxon>
        <taxon>Pentapetalae</taxon>
        <taxon>rosids</taxon>
        <taxon>fabids</taxon>
        <taxon>Rosales</taxon>
        <taxon>Rosaceae</taxon>
        <taxon>Amygdaloideae</taxon>
        <taxon>Amygdaleae</taxon>
        <taxon>Prunus</taxon>
    </lineage>
</organism>
<evidence type="ECO:0000313" key="13">
    <source>
        <dbReference type="EMBL" id="CAB4276172.1"/>
    </source>
</evidence>
<dbReference type="SUPFAM" id="SSF46689">
    <property type="entry name" value="Homeodomain-like"/>
    <property type="match status" value="1"/>
</dbReference>
<evidence type="ECO:0000256" key="10">
    <source>
        <dbReference type="RuleBase" id="RU000682"/>
    </source>
</evidence>
<reference evidence="16" key="1">
    <citation type="journal article" date="2020" name="Genome Biol.">
        <title>Gamete binning: chromosome-level and haplotype-resolved genome assembly enabled by high-throughput single-cell sequencing of gamete genomes.</title>
        <authorList>
            <person name="Campoy J.A."/>
            <person name="Sun H."/>
            <person name="Goel M."/>
            <person name="Jiao W.-B."/>
            <person name="Folz-Donahue K."/>
            <person name="Wang N."/>
            <person name="Rubio M."/>
            <person name="Liu C."/>
            <person name="Kukat C."/>
            <person name="Ruiz D."/>
            <person name="Huettel B."/>
            <person name="Schneeberger K."/>
        </authorList>
    </citation>
    <scope>NUCLEOTIDE SEQUENCE [LARGE SCALE GENOMIC DNA]</scope>
    <source>
        <strain evidence="16">cv. Rojo Pasion</strain>
    </source>
</reference>
<keyword evidence="3" id="KW-0805">Transcription regulation</keyword>
<dbReference type="PANTHER" id="PTHR47288">
    <property type="entry name" value="WUSCHEL-RELATED HOMEOBOX 9"/>
    <property type="match status" value="1"/>
</dbReference>
<feature type="region of interest" description="Disordered" evidence="11">
    <location>
        <begin position="116"/>
        <end position="141"/>
    </location>
</feature>
<evidence type="ECO:0000259" key="12">
    <source>
        <dbReference type="PROSITE" id="PS50071"/>
    </source>
</evidence>
<sequence length="420" mass="46391">MASSNRHWPSMFKSKPANCSTHHQWQHDINPSLVSNGCHRPSYSSVAGCEERSPEPKPRWNPKPEQIRILEAIFNSGMVNPPRDEIRKIRAQLQEYGQVGDANVFYWFQNRKSRSKHKLRHLHNSSKQQQTHHHTHLPLTTPVSTSTLNIINAAAPSSSSSSSEKSSPKSAPNNKAFSMGFSNVSAHDVSINSPTASVNQQRSFFQPHHQHHSEVLPEPFLFPMHPNPNCNFTQGFCFSELSNVVDVPNHGTHEQTNNNTGPCTSLLLSEIMSHGAAMSRKEYHQEDEMKVMNMKNMDPHHLNYSLNVTTTSPTSHTNMVASHTTGPTTSVAVPSPMIHNIQGGVGEAGAMGAGGAEKSTVFINDVAFEVGAGPFNVREAFGDDAVLIHSSGHPVLTNEWGLTLHSLHHGAFYYLVINFN</sequence>
<dbReference type="GO" id="GO:0050793">
    <property type="term" value="P:regulation of developmental process"/>
    <property type="evidence" value="ECO:0007669"/>
    <property type="project" value="InterPro"/>
</dbReference>
<proteinExistence type="inferred from homology"/>
<dbReference type="GO" id="GO:0003677">
    <property type="term" value="F:DNA binding"/>
    <property type="evidence" value="ECO:0007669"/>
    <property type="project" value="UniProtKB-UniRule"/>
</dbReference>
<evidence type="ECO:0000256" key="9">
    <source>
        <dbReference type="PROSITE-ProRule" id="PRU00108"/>
    </source>
</evidence>
<keyword evidence="7 9" id="KW-0539">Nucleus</keyword>
<dbReference type="InterPro" id="IPR009057">
    <property type="entry name" value="Homeodomain-like_sf"/>
</dbReference>
<dbReference type="FunFam" id="1.10.10.60:FF:000118">
    <property type="entry name" value="WUSCHEL-related homeobox 11"/>
    <property type="match status" value="1"/>
</dbReference>
<dbReference type="GO" id="GO:0003700">
    <property type="term" value="F:DNA-binding transcription factor activity"/>
    <property type="evidence" value="ECO:0007669"/>
    <property type="project" value="InterPro"/>
</dbReference>
<dbReference type="SMART" id="SM00389">
    <property type="entry name" value="HOX"/>
    <property type="match status" value="1"/>
</dbReference>
<dbReference type="AlphaFoldDB" id="A0A6J5UJP4"/>
<evidence type="ECO:0000313" key="14">
    <source>
        <dbReference type="EMBL" id="CAB4306558.1"/>
    </source>
</evidence>
<dbReference type="Gene3D" id="1.10.10.60">
    <property type="entry name" value="Homeodomain-like"/>
    <property type="match status" value="1"/>
</dbReference>
<evidence type="ECO:0000256" key="1">
    <source>
        <dbReference type="ARBA" id="ARBA00004123"/>
    </source>
</evidence>
<evidence type="ECO:0000313" key="15">
    <source>
        <dbReference type="Proteomes" id="UP000507222"/>
    </source>
</evidence>
<dbReference type="Proteomes" id="UP000507222">
    <property type="component" value="Unassembled WGS sequence"/>
</dbReference>
<keyword evidence="5 9" id="KW-0371">Homeobox</keyword>
<dbReference type="CDD" id="cd00086">
    <property type="entry name" value="homeodomain"/>
    <property type="match status" value="1"/>
</dbReference>
<protein>
    <recommendedName>
        <fullName evidence="12">Homeobox domain-containing protein</fullName>
    </recommendedName>
</protein>
<keyword evidence="16" id="KW-1185">Reference proteome</keyword>
<accession>A0A6J5UJP4</accession>
<feature type="region of interest" description="Disordered" evidence="11">
    <location>
        <begin position="154"/>
        <end position="174"/>
    </location>
</feature>
<comment type="subcellular location">
    <subcellularLocation>
        <location evidence="1 9 10">Nucleus</location>
    </subcellularLocation>
</comment>
<dbReference type="PROSITE" id="PS50071">
    <property type="entry name" value="HOMEOBOX_2"/>
    <property type="match status" value="1"/>
</dbReference>
<dbReference type="PANTHER" id="PTHR47288:SF1">
    <property type="entry name" value="WUSCHEL-RELATED HOMEOBOX 9"/>
    <property type="match status" value="1"/>
</dbReference>
<feature type="DNA-binding region" description="Homeobox" evidence="9">
    <location>
        <begin position="55"/>
        <end position="119"/>
    </location>
</feature>
<evidence type="ECO:0000256" key="8">
    <source>
        <dbReference type="ARBA" id="ARBA00024040"/>
    </source>
</evidence>
<reference evidence="13 15" key="2">
    <citation type="submission" date="2020-05" db="EMBL/GenBank/DDBJ databases">
        <authorList>
            <person name="Campoy J."/>
            <person name="Schneeberger K."/>
            <person name="Spophaly S."/>
        </authorList>
    </citation>
    <scope>NUCLEOTIDE SEQUENCE [LARGE SCALE GENOMIC DNA]</scope>
    <source>
        <strain evidence="13">PruArmRojPasFocal</strain>
    </source>
</reference>
<gene>
    <name evidence="13" type="ORF">CURHAP_LOCUS25189</name>
    <name evidence="14" type="ORF">ORAREDHAP_LOCUS24772</name>
</gene>
<dbReference type="InterPro" id="IPR044557">
    <property type="entry name" value="WOX8/9-like"/>
</dbReference>
<keyword evidence="6" id="KW-0804">Transcription</keyword>
<dbReference type="EMBL" id="CAEKDK010000004">
    <property type="protein sequence ID" value="CAB4276172.1"/>
    <property type="molecule type" value="Genomic_DNA"/>
</dbReference>
<dbReference type="GO" id="GO:0048731">
    <property type="term" value="P:system development"/>
    <property type="evidence" value="ECO:0007669"/>
    <property type="project" value="UniProtKB-ARBA"/>
</dbReference>
<keyword evidence="2" id="KW-0217">Developmental protein</keyword>
<dbReference type="OrthoDB" id="1935198at2759"/>
<name>A0A6J5UJP4_PRUAR</name>
<evidence type="ECO:0000256" key="6">
    <source>
        <dbReference type="ARBA" id="ARBA00023163"/>
    </source>
</evidence>
<evidence type="ECO:0000256" key="11">
    <source>
        <dbReference type="SAM" id="MobiDB-lite"/>
    </source>
</evidence>
<evidence type="ECO:0000256" key="3">
    <source>
        <dbReference type="ARBA" id="ARBA00023015"/>
    </source>
</evidence>
<dbReference type="InterPro" id="IPR001356">
    <property type="entry name" value="HD"/>
</dbReference>
<comment type="similarity">
    <text evidence="8">Belongs to the WUS homeobox family.</text>
</comment>
<evidence type="ECO:0000256" key="5">
    <source>
        <dbReference type="ARBA" id="ARBA00023155"/>
    </source>
</evidence>
<dbReference type="Pfam" id="PF00046">
    <property type="entry name" value="Homeodomain"/>
    <property type="match status" value="1"/>
</dbReference>
<evidence type="ECO:0000256" key="4">
    <source>
        <dbReference type="ARBA" id="ARBA00023125"/>
    </source>
</evidence>
<evidence type="ECO:0000256" key="2">
    <source>
        <dbReference type="ARBA" id="ARBA00022473"/>
    </source>
</evidence>
<dbReference type="GO" id="GO:0005634">
    <property type="term" value="C:nucleus"/>
    <property type="evidence" value="ECO:0007669"/>
    <property type="project" value="UniProtKB-SubCell"/>
</dbReference>
<feature type="domain" description="Homeobox" evidence="12">
    <location>
        <begin position="53"/>
        <end position="118"/>
    </location>
</feature>
<evidence type="ECO:0000256" key="7">
    <source>
        <dbReference type="ARBA" id="ARBA00023242"/>
    </source>
</evidence>